<accession>A0A5E6RDV1</accession>
<dbReference type="SMART" id="SM00091">
    <property type="entry name" value="PAS"/>
    <property type="match status" value="1"/>
</dbReference>
<dbReference type="InterPro" id="IPR009057">
    <property type="entry name" value="Homeodomain-like_sf"/>
</dbReference>
<dbReference type="PROSITE" id="PS50045">
    <property type="entry name" value="SIGMA54_INTERACT_4"/>
    <property type="match status" value="1"/>
</dbReference>
<keyword evidence="3" id="KW-0805">Transcription regulation</keyword>
<dbReference type="InterPro" id="IPR025944">
    <property type="entry name" value="Sigma_54_int_dom_CS"/>
</dbReference>
<evidence type="ECO:0000259" key="7">
    <source>
        <dbReference type="PROSITE" id="PS50112"/>
    </source>
</evidence>
<dbReference type="FunFam" id="3.40.50.300:FF:000006">
    <property type="entry name" value="DNA-binding transcriptional regulator NtrC"/>
    <property type="match status" value="1"/>
</dbReference>
<evidence type="ECO:0000313" key="8">
    <source>
        <dbReference type="EMBL" id="VVM66396.1"/>
    </source>
</evidence>
<dbReference type="Proteomes" id="UP000326953">
    <property type="component" value="Unassembled WGS sequence"/>
</dbReference>
<dbReference type="RefSeq" id="WP_150710440.1">
    <property type="nucleotide sequence ID" value="NZ_CABVHK010000004.1"/>
</dbReference>
<evidence type="ECO:0000259" key="6">
    <source>
        <dbReference type="PROSITE" id="PS50045"/>
    </source>
</evidence>
<evidence type="ECO:0000256" key="4">
    <source>
        <dbReference type="ARBA" id="ARBA00023125"/>
    </source>
</evidence>
<reference evidence="8 9" key="1">
    <citation type="submission" date="2019-09" db="EMBL/GenBank/DDBJ databases">
        <authorList>
            <person name="Chandra G."/>
            <person name="Truman W A."/>
        </authorList>
    </citation>
    <scope>NUCLEOTIDE SEQUENCE [LARGE SCALE GENOMIC DNA]</scope>
    <source>
        <strain evidence="8">PS662</strain>
    </source>
</reference>
<dbReference type="GO" id="GO:0005524">
    <property type="term" value="F:ATP binding"/>
    <property type="evidence" value="ECO:0007669"/>
    <property type="project" value="UniProtKB-KW"/>
</dbReference>
<evidence type="ECO:0000256" key="5">
    <source>
        <dbReference type="ARBA" id="ARBA00023163"/>
    </source>
</evidence>
<dbReference type="AlphaFoldDB" id="A0A5E6RDV1"/>
<dbReference type="SUPFAM" id="SSF52540">
    <property type="entry name" value="P-loop containing nucleoside triphosphate hydrolases"/>
    <property type="match status" value="1"/>
</dbReference>
<evidence type="ECO:0000256" key="3">
    <source>
        <dbReference type="ARBA" id="ARBA00023015"/>
    </source>
</evidence>
<dbReference type="InterPro" id="IPR025943">
    <property type="entry name" value="Sigma_54_int_dom_ATP-bd_2"/>
</dbReference>
<dbReference type="OrthoDB" id="9804019at2"/>
<dbReference type="PROSITE" id="PS50112">
    <property type="entry name" value="PAS"/>
    <property type="match status" value="1"/>
</dbReference>
<dbReference type="Gene3D" id="1.10.8.60">
    <property type="match status" value="1"/>
</dbReference>
<dbReference type="PROSITE" id="PS00675">
    <property type="entry name" value="SIGMA54_INTERACT_1"/>
    <property type="match status" value="1"/>
</dbReference>
<dbReference type="PANTHER" id="PTHR32071">
    <property type="entry name" value="TRANSCRIPTIONAL REGULATORY PROTEIN"/>
    <property type="match status" value="1"/>
</dbReference>
<dbReference type="SMART" id="SM00382">
    <property type="entry name" value="AAA"/>
    <property type="match status" value="1"/>
</dbReference>
<dbReference type="CDD" id="cd00009">
    <property type="entry name" value="AAA"/>
    <property type="match status" value="1"/>
</dbReference>
<dbReference type="PANTHER" id="PTHR32071:SF57">
    <property type="entry name" value="C4-DICARBOXYLATE TRANSPORT TRANSCRIPTIONAL REGULATORY PROTEIN DCTD"/>
    <property type="match status" value="1"/>
</dbReference>
<evidence type="ECO:0000256" key="2">
    <source>
        <dbReference type="ARBA" id="ARBA00022840"/>
    </source>
</evidence>
<feature type="domain" description="PAS" evidence="7">
    <location>
        <begin position="130"/>
        <end position="183"/>
    </location>
</feature>
<sequence length="570" mass="62968">MEMVKADPLVAHLNELCDLYSSIFPEAMVGVAIYDDSYRLRNSAGLIRFPAVVPTSRRPVGDTPVMGECSGRVLALVRMATGAYQGAIYFAVCAAEPISEEVLVRLCNMGSAFVARTLDLLDQASASQQLFREQKAIMDNMSDGLLVLDRFGVLRYLNAPGGRMLGVDPKKSIGRELREVIDFEPFITPIFSSKKGYVDRELEIRSSRLNLHILDTAVPIIDEEGTVVSIVNTFHEIARAKRLSNRMAGDLARYHFTDIIGRSPNLTQAVAIAKRAANSDANVLLYGESGTGKEVFAQSIHNESKRAGSSFVAVNCAALPRDLIESELFGYSPGSFTGADKAGRLGRFELAAGGTIFLDEISEMPLDVQAKLLRVLQERQVTRIGGATSIALDVRVIAAANRDLTEMVAKKAFRDDLFYRLNVLRIDLPSLRDRHDDIELLVDQCVQRTCTLLHRSLIELGPAVIHMLRHYSWPGNVRQLQNVIERLVNMTDGDHVAEMPPGWLPDERSDMPVSFTTDATESVITLAESERRTIVGALRAFDNNVTQTALALGITRPTLYKKLKQYKADV</sequence>
<proteinExistence type="predicted"/>
<dbReference type="PRINTS" id="PR01590">
    <property type="entry name" value="HTHFIS"/>
</dbReference>
<dbReference type="InterPro" id="IPR000014">
    <property type="entry name" value="PAS"/>
</dbReference>
<dbReference type="GO" id="GO:0006355">
    <property type="term" value="P:regulation of DNA-templated transcription"/>
    <property type="evidence" value="ECO:0007669"/>
    <property type="project" value="InterPro"/>
</dbReference>
<dbReference type="Pfam" id="PF00158">
    <property type="entry name" value="Sigma54_activat"/>
    <property type="match status" value="1"/>
</dbReference>
<protein>
    <submittedName>
        <fullName evidence="8">Anaerobic nitric oxide reductase transcription regulator NorR</fullName>
    </submittedName>
</protein>
<dbReference type="InterPro" id="IPR013767">
    <property type="entry name" value="PAS_fold"/>
</dbReference>
<keyword evidence="5" id="KW-0804">Transcription</keyword>
<keyword evidence="2" id="KW-0067">ATP-binding</keyword>
<dbReference type="SUPFAM" id="SSF55785">
    <property type="entry name" value="PYP-like sensor domain (PAS domain)"/>
    <property type="match status" value="1"/>
</dbReference>
<dbReference type="Gene3D" id="3.40.50.300">
    <property type="entry name" value="P-loop containing nucleotide triphosphate hydrolases"/>
    <property type="match status" value="1"/>
</dbReference>
<dbReference type="PROSITE" id="PS00688">
    <property type="entry name" value="SIGMA54_INTERACT_3"/>
    <property type="match status" value="1"/>
</dbReference>
<dbReference type="EMBL" id="CABVHK010000004">
    <property type="protein sequence ID" value="VVM66396.1"/>
    <property type="molecule type" value="Genomic_DNA"/>
</dbReference>
<organism evidence="8 9">
    <name type="scientific">Pseudomonas fluorescens</name>
    <dbReference type="NCBI Taxonomy" id="294"/>
    <lineage>
        <taxon>Bacteria</taxon>
        <taxon>Pseudomonadati</taxon>
        <taxon>Pseudomonadota</taxon>
        <taxon>Gammaproteobacteria</taxon>
        <taxon>Pseudomonadales</taxon>
        <taxon>Pseudomonadaceae</taxon>
        <taxon>Pseudomonas</taxon>
    </lineage>
</organism>
<dbReference type="SUPFAM" id="SSF46689">
    <property type="entry name" value="Homeodomain-like"/>
    <property type="match status" value="1"/>
</dbReference>
<dbReference type="InterPro" id="IPR027417">
    <property type="entry name" value="P-loop_NTPase"/>
</dbReference>
<dbReference type="InterPro" id="IPR058031">
    <property type="entry name" value="AAA_lid_NorR"/>
</dbReference>
<dbReference type="Pfam" id="PF00989">
    <property type="entry name" value="PAS"/>
    <property type="match status" value="1"/>
</dbReference>
<dbReference type="InterPro" id="IPR002197">
    <property type="entry name" value="HTH_Fis"/>
</dbReference>
<dbReference type="InterPro" id="IPR002078">
    <property type="entry name" value="Sigma_54_int"/>
</dbReference>
<dbReference type="Pfam" id="PF25601">
    <property type="entry name" value="AAA_lid_14"/>
    <property type="match status" value="1"/>
</dbReference>
<dbReference type="InterPro" id="IPR003593">
    <property type="entry name" value="AAA+_ATPase"/>
</dbReference>
<evidence type="ECO:0000256" key="1">
    <source>
        <dbReference type="ARBA" id="ARBA00022741"/>
    </source>
</evidence>
<keyword evidence="4" id="KW-0238">DNA-binding</keyword>
<dbReference type="Pfam" id="PF02954">
    <property type="entry name" value="HTH_8"/>
    <property type="match status" value="1"/>
</dbReference>
<dbReference type="InterPro" id="IPR035965">
    <property type="entry name" value="PAS-like_dom_sf"/>
</dbReference>
<keyword evidence="1" id="KW-0547">Nucleotide-binding</keyword>
<gene>
    <name evidence="8" type="primary">norR_2</name>
    <name evidence="8" type="ORF">PS662_01572</name>
</gene>
<evidence type="ECO:0000313" key="9">
    <source>
        <dbReference type="Proteomes" id="UP000326953"/>
    </source>
</evidence>
<dbReference type="PROSITE" id="PS00676">
    <property type="entry name" value="SIGMA54_INTERACT_2"/>
    <property type="match status" value="1"/>
</dbReference>
<dbReference type="InterPro" id="IPR025662">
    <property type="entry name" value="Sigma_54_int_dom_ATP-bd_1"/>
</dbReference>
<dbReference type="Gene3D" id="3.30.450.20">
    <property type="entry name" value="PAS domain"/>
    <property type="match status" value="1"/>
</dbReference>
<feature type="domain" description="Sigma-54 factor interaction" evidence="6">
    <location>
        <begin position="259"/>
        <end position="489"/>
    </location>
</feature>
<dbReference type="Gene3D" id="1.10.10.60">
    <property type="entry name" value="Homeodomain-like"/>
    <property type="match status" value="1"/>
</dbReference>
<dbReference type="CDD" id="cd00130">
    <property type="entry name" value="PAS"/>
    <property type="match status" value="1"/>
</dbReference>
<name>A0A5E6RDV1_PSEFL</name>
<dbReference type="GO" id="GO:0043565">
    <property type="term" value="F:sequence-specific DNA binding"/>
    <property type="evidence" value="ECO:0007669"/>
    <property type="project" value="InterPro"/>
</dbReference>